<evidence type="ECO:0000313" key="5">
    <source>
        <dbReference type="Proteomes" id="UP001152888"/>
    </source>
</evidence>
<evidence type="ECO:0000256" key="2">
    <source>
        <dbReference type="ARBA" id="ARBA00022723"/>
    </source>
</evidence>
<comment type="caution">
    <text evidence="4">The sequence shown here is derived from an EMBL/GenBank/DDBJ whole genome shotgun (WGS) entry which is preliminary data.</text>
</comment>
<sequence length="259" mass="29570">MHYVAEPRQRPKLFSFIPADGDLFAACESTFTLPTTENEWRNIADDFEKRCNFPNCLGAVDGKHVNIKPPTGSGSYFYNYKGAHSLVLLAVVNANYEFIMCDFGIDGRISDGGVIEYSQFYRKLKDRKLSIPPPTRIMNSKEALPFVFIAGKPEWITLGLSAYEVDIREAMTMRRQTRLRERVVFPFYGFKTSFVMEVIKERIRLQHNCCGRGSKCEALDHKRQQSCGKPRFIFMLASVEVCAESAEKLYVDINSSVLN</sequence>
<dbReference type="GO" id="GO:0046872">
    <property type="term" value="F:metal ion binding"/>
    <property type="evidence" value="ECO:0007669"/>
    <property type="project" value="UniProtKB-KW"/>
</dbReference>
<dbReference type="Pfam" id="PF13359">
    <property type="entry name" value="DDE_Tnp_4"/>
    <property type="match status" value="1"/>
</dbReference>
<evidence type="ECO:0000259" key="3">
    <source>
        <dbReference type="Pfam" id="PF13359"/>
    </source>
</evidence>
<evidence type="ECO:0000256" key="1">
    <source>
        <dbReference type="ARBA" id="ARBA00001968"/>
    </source>
</evidence>
<keyword evidence="5" id="KW-1185">Reference proteome</keyword>
<comment type="cofactor">
    <cofactor evidence="1">
        <name>a divalent metal cation</name>
        <dbReference type="ChEBI" id="CHEBI:60240"/>
    </cofactor>
</comment>
<dbReference type="InterPro" id="IPR027806">
    <property type="entry name" value="HARBI1_dom"/>
</dbReference>
<reference evidence="4" key="1">
    <citation type="submission" date="2022-03" db="EMBL/GenBank/DDBJ databases">
        <authorList>
            <person name="Sayadi A."/>
        </authorList>
    </citation>
    <scope>NUCLEOTIDE SEQUENCE</scope>
</reference>
<dbReference type="AlphaFoldDB" id="A0A9P0K4A2"/>
<feature type="domain" description="DDE Tnp4" evidence="3">
    <location>
        <begin position="60"/>
        <end position="126"/>
    </location>
</feature>
<keyword evidence="2" id="KW-0479">Metal-binding</keyword>
<gene>
    <name evidence="4" type="ORF">ACAOBT_LOCUS7084</name>
</gene>
<proteinExistence type="predicted"/>
<dbReference type="EMBL" id="CAKOFQ010006739">
    <property type="protein sequence ID" value="CAH1966874.1"/>
    <property type="molecule type" value="Genomic_DNA"/>
</dbReference>
<evidence type="ECO:0000313" key="4">
    <source>
        <dbReference type="EMBL" id="CAH1966874.1"/>
    </source>
</evidence>
<dbReference type="Proteomes" id="UP001152888">
    <property type="component" value="Unassembled WGS sequence"/>
</dbReference>
<accession>A0A9P0K4A2</accession>
<name>A0A9P0K4A2_ACAOB</name>
<dbReference type="OrthoDB" id="2668416at2759"/>
<organism evidence="4 5">
    <name type="scientific">Acanthoscelides obtectus</name>
    <name type="common">Bean weevil</name>
    <name type="synonym">Bruchus obtectus</name>
    <dbReference type="NCBI Taxonomy" id="200917"/>
    <lineage>
        <taxon>Eukaryota</taxon>
        <taxon>Metazoa</taxon>
        <taxon>Ecdysozoa</taxon>
        <taxon>Arthropoda</taxon>
        <taxon>Hexapoda</taxon>
        <taxon>Insecta</taxon>
        <taxon>Pterygota</taxon>
        <taxon>Neoptera</taxon>
        <taxon>Endopterygota</taxon>
        <taxon>Coleoptera</taxon>
        <taxon>Polyphaga</taxon>
        <taxon>Cucujiformia</taxon>
        <taxon>Chrysomeloidea</taxon>
        <taxon>Chrysomelidae</taxon>
        <taxon>Bruchinae</taxon>
        <taxon>Bruchini</taxon>
        <taxon>Acanthoscelides</taxon>
    </lineage>
</organism>
<protein>
    <recommendedName>
        <fullName evidence="3">DDE Tnp4 domain-containing protein</fullName>
    </recommendedName>
</protein>